<dbReference type="PROSITE" id="PS51977">
    <property type="entry name" value="WGR"/>
    <property type="match status" value="1"/>
</dbReference>
<comment type="caution">
    <text evidence="2">The sequence shown here is derived from an EMBL/GenBank/DDBJ whole genome shotgun (WGS) entry which is preliminary data.</text>
</comment>
<dbReference type="SMART" id="SM00773">
    <property type="entry name" value="WGR"/>
    <property type="match status" value="1"/>
</dbReference>
<keyword evidence="3" id="KW-1185">Reference proteome</keyword>
<feature type="domain" description="WGR" evidence="1">
    <location>
        <begin position="1"/>
        <end position="91"/>
    </location>
</feature>
<dbReference type="Proteomes" id="UP001589692">
    <property type="component" value="Unassembled WGS sequence"/>
</dbReference>
<dbReference type="Pfam" id="PF05406">
    <property type="entry name" value="WGR"/>
    <property type="match status" value="1"/>
</dbReference>
<dbReference type="CDD" id="cd07996">
    <property type="entry name" value="WGR_MMR_like"/>
    <property type="match status" value="1"/>
</dbReference>
<evidence type="ECO:0000313" key="3">
    <source>
        <dbReference type="Proteomes" id="UP001589692"/>
    </source>
</evidence>
<dbReference type="InterPro" id="IPR049809">
    <property type="entry name" value="YehF/YfeS-like_WGR"/>
</dbReference>
<proteinExistence type="predicted"/>
<dbReference type="InterPro" id="IPR008893">
    <property type="entry name" value="WGR_domain"/>
</dbReference>
<name>A0ABV6AP74_9HYPH</name>
<dbReference type="InterPro" id="IPR036930">
    <property type="entry name" value="WGR_dom_sf"/>
</dbReference>
<accession>A0ABV6AP74</accession>
<protein>
    <submittedName>
        <fullName evidence="2">WGR domain-containing protein</fullName>
    </submittedName>
</protein>
<organism evidence="2 3">
    <name type="scientific">Rhizobium puerariae</name>
    <dbReference type="NCBI Taxonomy" id="1585791"/>
    <lineage>
        <taxon>Bacteria</taxon>
        <taxon>Pseudomonadati</taxon>
        <taxon>Pseudomonadota</taxon>
        <taxon>Alphaproteobacteria</taxon>
        <taxon>Hyphomicrobiales</taxon>
        <taxon>Rhizobiaceae</taxon>
        <taxon>Rhizobium/Agrobacterium group</taxon>
        <taxon>Rhizobium</taxon>
    </lineage>
</organism>
<evidence type="ECO:0000313" key="2">
    <source>
        <dbReference type="EMBL" id="MFB9951894.1"/>
    </source>
</evidence>
<dbReference type="SUPFAM" id="SSF142921">
    <property type="entry name" value="WGR domain-like"/>
    <property type="match status" value="1"/>
</dbReference>
<sequence>MISSLPAATTDVYLQRIDASRNMARYYALSIEPNLFGQFWLVRRWGRIGSKGREKTEVLADPGEGAERMARLYRAKTGKGYVRATEGRSRP</sequence>
<evidence type="ECO:0000259" key="1">
    <source>
        <dbReference type="PROSITE" id="PS51977"/>
    </source>
</evidence>
<gene>
    <name evidence="2" type="ORF">ACFFP0_23850</name>
</gene>
<dbReference type="EMBL" id="JBHMAA010000029">
    <property type="protein sequence ID" value="MFB9951894.1"/>
    <property type="molecule type" value="Genomic_DNA"/>
</dbReference>
<dbReference type="RefSeq" id="WP_377264715.1">
    <property type="nucleotide sequence ID" value="NZ_JBHMAA010000029.1"/>
</dbReference>
<reference evidence="2 3" key="1">
    <citation type="submission" date="2024-09" db="EMBL/GenBank/DDBJ databases">
        <authorList>
            <person name="Sun Q."/>
            <person name="Mori K."/>
        </authorList>
    </citation>
    <scope>NUCLEOTIDE SEQUENCE [LARGE SCALE GENOMIC DNA]</scope>
    <source>
        <strain evidence="2 3">TBRC 4938</strain>
    </source>
</reference>
<dbReference type="Gene3D" id="2.20.140.10">
    <property type="entry name" value="WGR domain"/>
    <property type="match status" value="1"/>
</dbReference>